<dbReference type="EMBL" id="CP003557">
    <property type="protein sequence ID" value="AFN73870.1"/>
    <property type="molecule type" value="Genomic_DNA"/>
</dbReference>
<dbReference type="Pfam" id="PF07228">
    <property type="entry name" value="SpoIIE"/>
    <property type="match status" value="1"/>
</dbReference>
<keyword evidence="2" id="KW-0812">Transmembrane</keyword>
<dbReference type="Proteomes" id="UP000009011">
    <property type="component" value="Chromosome"/>
</dbReference>
<dbReference type="SUPFAM" id="SSF81606">
    <property type="entry name" value="PP2C-like"/>
    <property type="match status" value="1"/>
</dbReference>
<proteinExistence type="predicted"/>
<dbReference type="KEGG" id="mro:MROS_0627"/>
<dbReference type="InterPro" id="IPR036457">
    <property type="entry name" value="PPM-type-like_dom_sf"/>
</dbReference>
<accession>I6Z3Z4</accession>
<protein>
    <submittedName>
        <fullName evidence="4">Protein serine/threonine phosphatase</fullName>
    </submittedName>
</protein>
<evidence type="ECO:0000256" key="1">
    <source>
        <dbReference type="ARBA" id="ARBA00022801"/>
    </source>
</evidence>
<dbReference type="RefSeq" id="WP_014855307.1">
    <property type="nucleotide sequence ID" value="NC_018178.1"/>
</dbReference>
<organism evidence="4 5">
    <name type="scientific">Melioribacter roseus (strain DSM 23840 / JCM 17771 / VKM B-2668 / P3M-2)</name>
    <dbReference type="NCBI Taxonomy" id="1191523"/>
    <lineage>
        <taxon>Bacteria</taxon>
        <taxon>Pseudomonadati</taxon>
        <taxon>Ignavibacteriota</taxon>
        <taxon>Ignavibacteria</taxon>
        <taxon>Ignavibacteriales</taxon>
        <taxon>Melioribacteraceae</taxon>
        <taxon>Melioribacter</taxon>
    </lineage>
</organism>
<dbReference type="AlphaFoldDB" id="I6Z3Z4"/>
<feature type="domain" description="PPM-type phosphatase" evidence="3">
    <location>
        <begin position="135"/>
        <end position="359"/>
    </location>
</feature>
<feature type="transmembrane region" description="Helical" evidence="2">
    <location>
        <begin position="76"/>
        <end position="92"/>
    </location>
</feature>
<sequence length="365" mass="42230">MQQQNPIKRIFDLYTSDLSYQEIERLIKREANEVYEFFKSDIPKPDKSRNKFVRGLIFIRSLFNAFIMKLTPARRIFYLISIFFFGIGYLEYNTLYIWSGFIILNLLLAFELADKLLAKNELDIAKKIQFDLIPKHKAEIGQYETASHYEPAREVGGDYFDIIEAHDKTYIVIGDISGKGMAAALYMTRVQAIIYFLLDNYSDVKEILIKLKKYFSQKLRKEFFLTITIASIEKDGAINLVRAGHPPPFHYDASNNEFREINTCGIGIGFNDYGVFEKTLELYTFKPGEGDTIVFYTDGLTETMNKYKIMLGEKRVKKTIETNANKSAEDIKKSLVRLINYHRGEAAQNDDVTFVVLKRISAQSK</sequence>
<evidence type="ECO:0000313" key="4">
    <source>
        <dbReference type="EMBL" id="AFN73870.1"/>
    </source>
</evidence>
<dbReference type="HOGENOM" id="CLU_758226_0_0_10"/>
<evidence type="ECO:0000313" key="5">
    <source>
        <dbReference type="Proteomes" id="UP000009011"/>
    </source>
</evidence>
<dbReference type="Gene3D" id="3.60.40.10">
    <property type="entry name" value="PPM-type phosphatase domain"/>
    <property type="match status" value="1"/>
</dbReference>
<dbReference type="STRING" id="1191523.MROS_0627"/>
<dbReference type="PANTHER" id="PTHR43156:SF2">
    <property type="entry name" value="STAGE II SPORULATION PROTEIN E"/>
    <property type="match status" value="1"/>
</dbReference>
<evidence type="ECO:0000259" key="3">
    <source>
        <dbReference type="SMART" id="SM00331"/>
    </source>
</evidence>
<keyword evidence="1" id="KW-0378">Hydrolase</keyword>
<keyword evidence="5" id="KW-1185">Reference proteome</keyword>
<dbReference type="PATRIC" id="fig|1191523.3.peg.655"/>
<keyword evidence="2" id="KW-1133">Transmembrane helix</keyword>
<dbReference type="OrthoDB" id="9763484at2"/>
<reference evidence="4 5" key="1">
    <citation type="journal article" date="2013" name="PLoS ONE">
        <title>Genomic analysis of Melioribacter roseus, facultatively anaerobic organotrophic bacterium representing a novel deep lineage within Bacteriodetes/Chlorobi group.</title>
        <authorList>
            <person name="Kadnikov V.V."/>
            <person name="Mardanov A.V."/>
            <person name="Podosokorskaya O.A."/>
            <person name="Gavrilov S.N."/>
            <person name="Kublanov I.V."/>
            <person name="Beletsky A.V."/>
            <person name="Bonch-Osmolovskaya E.A."/>
            <person name="Ravin N.V."/>
        </authorList>
    </citation>
    <scope>NUCLEOTIDE SEQUENCE [LARGE SCALE GENOMIC DNA]</scope>
    <source>
        <strain evidence="5">JCM 17771 / P3M-2</strain>
    </source>
</reference>
<dbReference type="SMART" id="SM00331">
    <property type="entry name" value="PP2C_SIG"/>
    <property type="match status" value="1"/>
</dbReference>
<dbReference type="InterPro" id="IPR001932">
    <property type="entry name" value="PPM-type_phosphatase-like_dom"/>
</dbReference>
<evidence type="ECO:0000256" key="2">
    <source>
        <dbReference type="SAM" id="Phobius"/>
    </source>
</evidence>
<name>I6Z3Z4_MELRP</name>
<gene>
    <name evidence="4" type="ordered locus">MROS_0627</name>
</gene>
<dbReference type="InterPro" id="IPR052016">
    <property type="entry name" value="Bact_Sigma-Reg"/>
</dbReference>
<dbReference type="eggNOG" id="COG2208">
    <property type="taxonomic scope" value="Bacteria"/>
</dbReference>
<keyword evidence="2" id="KW-0472">Membrane</keyword>
<dbReference type="GO" id="GO:0016791">
    <property type="term" value="F:phosphatase activity"/>
    <property type="evidence" value="ECO:0007669"/>
    <property type="project" value="TreeGrafter"/>
</dbReference>
<dbReference type="PANTHER" id="PTHR43156">
    <property type="entry name" value="STAGE II SPORULATION PROTEIN E-RELATED"/>
    <property type="match status" value="1"/>
</dbReference>